<comment type="caution">
    <text evidence="1">The sequence shown here is derived from an EMBL/GenBank/DDBJ whole genome shotgun (WGS) entry which is preliminary data.</text>
</comment>
<gene>
    <name evidence="1" type="ORF">SPELUC_LOCUS7271</name>
</gene>
<proteinExistence type="predicted"/>
<organism evidence="1 2">
    <name type="scientific">Cetraspora pellucida</name>
    <dbReference type="NCBI Taxonomy" id="1433469"/>
    <lineage>
        <taxon>Eukaryota</taxon>
        <taxon>Fungi</taxon>
        <taxon>Fungi incertae sedis</taxon>
        <taxon>Mucoromycota</taxon>
        <taxon>Glomeromycotina</taxon>
        <taxon>Glomeromycetes</taxon>
        <taxon>Diversisporales</taxon>
        <taxon>Gigasporaceae</taxon>
        <taxon>Cetraspora</taxon>
    </lineage>
</organism>
<feature type="non-terminal residue" evidence="1">
    <location>
        <position position="1"/>
    </location>
</feature>
<protein>
    <submittedName>
        <fullName evidence="1">15170_t:CDS:1</fullName>
    </submittedName>
</protein>
<dbReference type="Proteomes" id="UP000789366">
    <property type="component" value="Unassembled WGS sequence"/>
</dbReference>
<keyword evidence="2" id="KW-1185">Reference proteome</keyword>
<name>A0ACA9MRX1_9GLOM</name>
<reference evidence="1" key="1">
    <citation type="submission" date="2021-06" db="EMBL/GenBank/DDBJ databases">
        <authorList>
            <person name="Kallberg Y."/>
            <person name="Tangrot J."/>
            <person name="Rosling A."/>
        </authorList>
    </citation>
    <scope>NUCLEOTIDE SEQUENCE</scope>
    <source>
        <strain evidence="1">28 12/20/2015</strain>
    </source>
</reference>
<evidence type="ECO:0000313" key="1">
    <source>
        <dbReference type="EMBL" id="CAG8604814.1"/>
    </source>
</evidence>
<sequence>TTQDENITVADSSINEDLESLDPFFEHFSNESQSTMQYENEEDEDDPHDNLDNNLDDNLDDNGSKVLRYDLDEMQEVTKKIFEETELLDEVTSFTYEIKIEDDLLAAVSLMPLDLIDKDLDIIESNFCQLAHTLIVPLESGSNYYWEICKTYLNK</sequence>
<dbReference type="EMBL" id="CAJVPW010009387">
    <property type="protein sequence ID" value="CAG8604814.1"/>
    <property type="molecule type" value="Genomic_DNA"/>
</dbReference>
<accession>A0ACA9MRX1</accession>
<evidence type="ECO:0000313" key="2">
    <source>
        <dbReference type="Proteomes" id="UP000789366"/>
    </source>
</evidence>